<sequence>MSSIRVSPSAEDYNEEGFRVLRHCVAESHSMLQQGFESIKQEDNEEAARQQLRRILADAATKRFHVYKLYLQAQAAIRWASYRQKILQGQRPHAGHAQALAQLQANLRQELLSLSDQIVAALLRHADLQERKWIAEDPSVDEMGIWNPNISFHRTKTGNQDYWTSRTYRTLIYRDLLLDAESR</sequence>
<keyword evidence="2" id="KW-1185">Reference proteome</keyword>
<protein>
    <submittedName>
        <fullName evidence="1">Uncharacterized protein</fullName>
    </submittedName>
</protein>
<name>A0A2S6BZP7_9PEZI</name>
<organism evidence="1 2">
    <name type="scientific">Cercospora berteroae</name>
    <dbReference type="NCBI Taxonomy" id="357750"/>
    <lineage>
        <taxon>Eukaryota</taxon>
        <taxon>Fungi</taxon>
        <taxon>Dikarya</taxon>
        <taxon>Ascomycota</taxon>
        <taxon>Pezizomycotina</taxon>
        <taxon>Dothideomycetes</taxon>
        <taxon>Dothideomycetidae</taxon>
        <taxon>Mycosphaerellales</taxon>
        <taxon>Mycosphaerellaceae</taxon>
        <taxon>Cercospora</taxon>
    </lineage>
</organism>
<dbReference type="EMBL" id="PNEN01001633">
    <property type="protein sequence ID" value="PPJ52954.1"/>
    <property type="molecule type" value="Genomic_DNA"/>
</dbReference>
<evidence type="ECO:0000313" key="2">
    <source>
        <dbReference type="Proteomes" id="UP000237631"/>
    </source>
</evidence>
<dbReference type="AlphaFoldDB" id="A0A2S6BZP7"/>
<reference evidence="2" key="1">
    <citation type="journal article" date="2017" name="bioRxiv">
        <title>Conservation of a gene cluster reveals novel cercosporin biosynthetic mechanisms and extends production to the genus Colletotrichum.</title>
        <authorList>
            <person name="de Jonge R."/>
            <person name="Ebert M.K."/>
            <person name="Huitt-Roehl C.R."/>
            <person name="Pal P."/>
            <person name="Suttle J.C."/>
            <person name="Spanner R.E."/>
            <person name="Neubauer J.D."/>
            <person name="Jurick W.M.II."/>
            <person name="Stott K.A."/>
            <person name="Secor G.A."/>
            <person name="Thomma B.P.H.J."/>
            <person name="Van de Peer Y."/>
            <person name="Townsend C.A."/>
            <person name="Bolton M.D."/>
        </authorList>
    </citation>
    <scope>NUCLEOTIDE SEQUENCE [LARGE SCALE GENOMIC DNA]</scope>
    <source>
        <strain evidence="2">CBS538.71</strain>
    </source>
</reference>
<gene>
    <name evidence="1" type="ORF">CBER1_11081</name>
</gene>
<proteinExistence type="predicted"/>
<evidence type="ECO:0000313" key="1">
    <source>
        <dbReference type="EMBL" id="PPJ52954.1"/>
    </source>
</evidence>
<accession>A0A2S6BZP7</accession>
<comment type="caution">
    <text evidence="1">The sequence shown here is derived from an EMBL/GenBank/DDBJ whole genome shotgun (WGS) entry which is preliminary data.</text>
</comment>
<dbReference type="Proteomes" id="UP000237631">
    <property type="component" value="Unassembled WGS sequence"/>
</dbReference>
<dbReference type="OrthoDB" id="4510061at2759"/>